<dbReference type="Pfam" id="PF17765">
    <property type="entry name" value="MLTR_LBD"/>
    <property type="match status" value="1"/>
</dbReference>
<keyword evidence="3" id="KW-1185">Reference proteome</keyword>
<accession>A0A4P6JLD8</accession>
<organism evidence="2 3">
    <name type="scientific">Ktedonosporobacter rubrisoli</name>
    <dbReference type="NCBI Taxonomy" id="2509675"/>
    <lineage>
        <taxon>Bacteria</taxon>
        <taxon>Bacillati</taxon>
        <taxon>Chloroflexota</taxon>
        <taxon>Ktedonobacteria</taxon>
        <taxon>Ktedonobacterales</taxon>
        <taxon>Ktedonosporobacteraceae</taxon>
        <taxon>Ktedonosporobacter</taxon>
    </lineage>
</organism>
<dbReference type="SUPFAM" id="SSF47413">
    <property type="entry name" value="lambda repressor-like DNA-binding domains"/>
    <property type="match status" value="1"/>
</dbReference>
<dbReference type="SMART" id="SM00530">
    <property type="entry name" value="HTH_XRE"/>
    <property type="match status" value="1"/>
</dbReference>
<proteinExistence type="predicted"/>
<dbReference type="InterPro" id="IPR041413">
    <property type="entry name" value="MLTR_LBD"/>
</dbReference>
<dbReference type="InterPro" id="IPR001387">
    <property type="entry name" value="Cro/C1-type_HTH"/>
</dbReference>
<feature type="domain" description="HTH cro/C1-type" evidence="1">
    <location>
        <begin position="39"/>
        <end position="86"/>
    </location>
</feature>
<dbReference type="EMBL" id="CP035758">
    <property type="protein sequence ID" value="QBD76005.1"/>
    <property type="molecule type" value="Genomic_DNA"/>
</dbReference>
<dbReference type="GO" id="GO:0003677">
    <property type="term" value="F:DNA binding"/>
    <property type="evidence" value="ECO:0007669"/>
    <property type="project" value="InterPro"/>
</dbReference>
<dbReference type="CDD" id="cd00093">
    <property type="entry name" value="HTH_XRE"/>
    <property type="match status" value="1"/>
</dbReference>
<protein>
    <submittedName>
        <fullName evidence="2">XRE family transcriptional regulator</fullName>
    </submittedName>
</protein>
<dbReference type="AlphaFoldDB" id="A0A4P6JLD8"/>
<reference evidence="2 3" key="1">
    <citation type="submission" date="2019-01" db="EMBL/GenBank/DDBJ databases">
        <title>Ktedonosporobacter rubrisoli SCAWS-G2.</title>
        <authorList>
            <person name="Huang Y."/>
            <person name="Yan B."/>
        </authorList>
    </citation>
    <scope>NUCLEOTIDE SEQUENCE [LARGE SCALE GENOMIC DNA]</scope>
    <source>
        <strain evidence="2 3">SCAWS-G2</strain>
    </source>
</reference>
<name>A0A4P6JLD8_KTERU</name>
<dbReference type="KEGG" id="kbs:EPA93_08300"/>
<evidence type="ECO:0000313" key="2">
    <source>
        <dbReference type="EMBL" id="QBD76005.1"/>
    </source>
</evidence>
<evidence type="ECO:0000313" key="3">
    <source>
        <dbReference type="Proteomes" id="UP000290365"/>
    </source>
</evidence>
<sequence>MKDEQRRAELAHFLRTRRERLSPAMFHLPYGAKHRRTPGLRREELAQVAGISPTWYMKLEQGQAIQVSAQVLESLAQSLQLTPGERNHLYLLAREQLPLPMQRHTPQISEELQGVLDALTPYPAFVVNERWDVVGWNLAASQVFADFAAFSDWERNLVWIMFTQPDQRALYVDWECWAQHILALFRASGGREADEDWFIERRDRLMQASSEFREWWQWHEVGDAHTGNKELNHPLVGPLVLRATTLLVADDPNLKLFVYTPLPQADTAQKLVWLVSPAHTASKAIE</sequence>
<dbReference type="Pfam" id="PF13560">
    <property type="entry name" value="HTH_31"/>
    <property type="match status" value="1"/>
</dbReference>
<evidence type="ECO:0000259" key="1">
    <source>
        <dbReference type="PROSITE" id="PS50943"/>
    </source>
</evidence>
<dbReference type="PANTHER" id="PTHR35010">
    <property type="entry name" value="BLL4672 PROTEIN-RELATED"/>
    <property type="match status" value="1"/>
</dbReference>
<dbReference type="InterPro" id="IPR010982">
    <property type="entry name" value="Lambda_DNA-bd_dom_sf"/>
</dbReference>
<dbReference type="RefSeq" id="WP_129886601.1">
    <property type="nucleotide sequence ID" value="NZ_CP035758.1"/>
</dbReference>
<dbReference type="OrthoDB" id="5346389at2"/>
<gene>
    <name evidence="2" type="ORF">EPA93_08300</name>
</gene>
<dbReference type="PROSITE" id="PS50943">
    <property type="entry name" value="HTH_CROC1"/>
    <property type="match status" value="1"/>
</dbReference>
<dbReference type="Gene3D" id="3.30.450.180">
    <property type="match status" value="1"/>
</dbReference>
<dbReference type="Proteomes" id="UP000290365">
    <property type="component" value="Chromosome"/>
</dbReference>
<dbReference type="Gene3D" id="1.10.260.40">
    <property type="entry name" value="lambda repressor-like DNA-binding domains"/>
    <property type="match status" value="1"/>
</dbReference>